<proteinExistence type="predicted"/>
<evidence type="ECO:0000313" key="2">
    <source>
        <dbReference type="EMBL" id="CAF1814741.1"/>
    </source>
</evidence>
<feature type="region of interest" description="Disordered" evidence="1">
    <location>
        <begin position="107"/>
        <end position="135"/>
    </location>
</feature>
<organism evidence="2">
    <name type="scientific">Brassica napus</name>
    <name type="common">Rape</name>
    <dbReference type="NCBI Taxonomy" id="3708"/>
    <lineage>
        <taxon>Eukaryota</taxon>
        <taxon>Viridiplantae</taxon>
        <taxon>Streptophyta</taxon>
        <taxon>Embryophyta</taxon>
        <taxon>Tracheophyta</taxon>
        <taxon>Spermatophyta</taxon>
        <taxon>Magnoliopsida</taxon>
        <taxon>eudicotyledons</taxon>
        <taxon>Gunneridae</taxon>
        <taxon>Pentapetalae</taxon>
        <taxon>rosids</taxon>
        <taxon>malvids</taxon>
        <taxon>Brassicales</taxon>
        <taxon>Brassicaceae</taxon>
        <taxon>Brassiceae</taxon>
        <taxon>Brassica</taxon>
    </lineage>
</organism>
<evidence type="ECO:0000256" key="1">
    <source>
        <dbReference type="SAM" id="MobiDB-lite"/>
    </source>
</evidence>
<sequence length="156" mass="17581">RGCDYEFNDHILNLGHQVSASTKTDPTDLPDPIFAVVGKTFTFGIYVEKEHVLYESEIYKVGKIYKDRRIVFTEEDKLVNSHSDQDLALTSGEESSVNLLDNQEHIKGMSTPSTKKKEAWTNPTPEITSTSKNLRSKAIKVEKKMSDLEAEASKKT</sequence>
<feature type="non-terminal residue" evidence="2">
    <location>
        <position position="1"/>
    </location>
</feature>
<gene>
    <name evidence="2" type="ORF">DARMORV10_C04P11780.1</name>
</gene>
<feature type="compositionally biased region" description="Polar residues" evidence="1">
    <location>
        <begin position="121"/>
        <end position="133"/>
    </location>
</feature>
<dbReference type="Proteomes" id="UP001295469">
    <property type="component" value="Chromosome C04"/>
</dbReference>
<name>A0A816JCL3_BRANA</name>
<reference evidence="2" key="1">
    <citation type="submission" date="2021-01" db="EMBL/GenBank/DDBJ databases">
        <authorList>
            <consortium name="Genoscope - CEA"/>
            <person name="William W."/>
        </authorList>
    </citation>
    <scope>NUCLEOTIDE SEQUENCE</scope>
</reference>
<protein>
    <submittedName>
        <fullName evidence="2">(rape) hypothetical protein</fullName>
    </submittedName>
</protein>
<accession>A0A816JCL3</accession>
<dbReference type="AlphaFoldDB" id="A0A816JCL3"/>
<dbReference type="EMBL" id="HG994368">
    <property type="protein sequence ID" value="CAF1814741.1"/>
    <property type="molecule type" value="Genomic_DNA"/>
</dbReference>